<dbReference type="EMBL" id="VOGC01000002">
    <property type="protein sequence ID" value="MQN01028.1"/>
    <property type="molecule type" value="Genomic_DNA"/>
</dbReference>
<sequence>MYPVISISREFGSGGHSIGEKVAKQLNVPFLDGEIITKAAQESGYAKELVEEEGETTSAANKWFDISAASAMYFQSPQDEIFLAQRKVILDAAKKGPCVIVGRCSDYILRNAEIPCMTVLIHADMPHRISRVLDKYGDITNVDVRKRIRKKDKQRRTYYRYYTDQHWGDYQNYDLAIDSGSLGEDTCVHLICELAEKMAKENEAAEKKIQES</sequence>
<dbReference type="Gene3D" id="3.40.50.300">
    <property type="entry name" value="P-loop containing nucleotide triphosphate hydrolases"/>
    <property type="match status" value="1"/>
</dbReference>
<dbReference type="Proteomes" id="UP000460257">
    <property type="component" value="Unassembled WGS sequence"/>
</dbReference>
<gene>
    <name evidence="1" type="ORF">FRC54_03460</name>
</gene>
<dbReference type="GO" id="GO:0016301">
    <property type="term" value="F:kinase activity"/>
    <property type="evidence" value="ECO:0007669"/>
    <property type="project" value="UniProtKB-KW"/>
</dbReference>
<dbReference type="InterPro" id="IPR027417">
    <property type="entry name" value="P-loop_NTPase"/>
</dbReference>
<protein>
    <submittedName>
        <fullName evidence="1">Cytidylate kinase-like family protein</fullName>
    </submittedName>
</protein>
<accession>A0A6N7IZ57</accession>
<dbReference type="SUPFAM" id="SSF52540">
    <property type="entry name" value="P-loop containing nucleoside triphosphate hydrolases"/>
    <property type="match status" value="1"/>
</dbReference>
<dbReference type="AlphaFoldDB" id="A0A6N7IZ57"/>
<dbReference type="Pfam" id="PF13189">
    <property type="entry name" value="Cytidylate_kin2"/>
    <property type="match status" value="1"/>
</dbReference>
<name>A0A6N7IZ57_9FIRM</name>
<keyword evidence="2" id="KW-1185">Reference proteome</keyword>
<evidence type="ECO:0000313" key="1">
    <source>
        <dbReference type="EMBL" id="MQN01028.1"/>
    </source>
</evidence>
<evidence type="ECO:0000313" key="2">
    <source>
        <dbReference type="Proteomes" id="UP000460257"/>
    </source>
</evidence>
<organism evidence="1 2">
    <name type="scientific">Candidatus Weimeria bifida</name>
    <dbReference type="NCBI Taxonomy" id="2599074"/>
    <lineage>
        <taxon>Bacteria</taxon>
        <taxon>Bacillati</taxon>
        <taxon>Bacillota</taxon>
        <taxon>Clostridia</taxon>
        <taxon>Lachnospirales</taxon>
        <taxon>Lachnospiraceae</taxon>
        <taxon>Candidatus Weimeria</taxon>
    </lineage>
</organism>
<comment type="caution">
    <text evidence="1">The sequence shown here is derived from an EMBL/GenBank/DDBJ whole genome shotgun (WGS) entry which is preliminary data.</text>
</comment>
<proteinExistence type="predicted"/>
<reference evidence="1" key="1">
    <citation type="journal article" date="2020" name="Appl. Environ. Microbiol.">
        <title>Medium-Chain Fatty Acid Synthesis by 'Candidatus Weimeria bifida' gen. nov., sp. nov., and 'Candidatus Pseudoramibacter fermentans' sp. nov.</title>
        <authorList>
            <person name="Scarborough M.J."/>
            <person name="Myers K.S."/>
            <person name="Donohue T.J."/>
            <person name="Noguera D.R."/>
        </authorList>
    </citation>
    <scope>NUCLEOTIDE SEQUENCE</scope>
    <source>
        <strain evidence="1">LCO1.1</strain>
    </source>
</reference>